<evidence type="ECO:0000313" key="2">
    <source>
        <dbReference type="Proteomes" id="UP001324115"/>
    </source>
</evidence>
<dbReference type="AlphaFoldDB" id="A0AAN7EQX9"/>
<gene>
    <name evidence="1" type="ORF">RGQ29_027976</name>
</gene>
<comment type="caution">
    <text evidence="1">The sequence shown here is derived from an EMBL/GenBank/DDBJ whole genome shotgun (WGS) entry which is preliminary data.</text>
</comment>
<dbReference type="Proteomes" id="UP001324115">
    <property type="component" value="Unassembled WGS sequence"/>
</dbReference>
<evidence type="ECO:0000313" key="1">
    <source>
        <dbReference type="EMBL" id="KAK4577674.1"/>
    </source>
</evidence>
<organism evidence="1 2">
    <name type="scientific">Quercus rubra</name>
    <name type="common">Northern red oak</name>
    <name type="synonym">Quercus borealis</name>
    <dbReference type="NCBI Taxonomy" id="3512"/>
    <lineage>
        <taxon>Eukaryota</taxon>
        <taxon>Viridiplantae</taxon>
        <taxon>Streptophyta</taxon>
        <taxon>Embryophyta</taxon>
        <taxon>Tracheophyta</taxon>
        <taxon>Spermatophyta</taxon>
        <taxon>Magnoliopsida</taxon>
        <taxon>eudicotyledons</taxon>
        <taxon>Gunneridae</taxon>
        <taxon>Pentapetalae</taxon>
        <taxon>rosids</taxon>
        <taxon>fabids</taxon>
        <taxon>Fagales</taxon>
        <taxon>Fagaceae</taxon>
        <taxon>Quercus</taxon>
    </lineage>
</organism>
<sequence length="145" mass="16558">MALMQIRNQKPRLLELMMPEGQRSLWESKFQRNPIGLRVRLDFPQTGTTMRKNLIQGEFNQGLGPMLSVRGEGILLWIGNDNFVVEDKTAATHEASFLSLNLHALAEQLAKIDLSRRLFIEANLLPPELVCLIFHCDVENYLVTL</sequence>
<reference evidence="1 2" key="1">
    <citation type="journal article" date="2023" name="G3 (Bethesda)">
        <title>A haplotype-resolved chromosome-scale genome for Quercus rubra L. provides insights into the genetics of adaptive traits for red oak species.</title>
        <authorList>
            <person name="Kapoor B."/>
            <person name="Jenkins J."/>
            <person name="Schmutz J."/>
            <person name="Zhebentyayeva T."/>
            <person name="Kuelheim C."/>
            <person name="Coggeshall M."/>
            <person name="Heim C."/>
            <person name="Lasky J.R."/>
            <person name="Leites L."/>
            <person name="Islam-Faridi N."/>
            <person name="Romero-Severson J."/>
            <person name="DeLeo V.L."/>
            <person name="Lucas S.M."/>
            <person name="Lazic D."/>
            <person name="Gailing O."/>
            <person name="Carlson J."/>
            <person name="Staton M."/>
        </authorList>
    </citation>
    <scope>NUCLEOTIDE SEQUENCE [LARGE SCALE GENOMIC DNA]</scope>
    <source>
        <strain evidence="1">Pseudo-F2</strain>
    </source>
</reference>
<accession>A0AAN7EQX9</accession>
<dbReference type="EMBL" id="JAXUIC010000008">
    <property type="protein sequence ID" value="KAK4577674.1"/>
    <property type="molecule type" value="Genomic_DNA"/>
</dbReference>
<proteinExistence type="predicted"/>
<dbReference type="PANTHER" id="PTHR37260">
    <property type="entry name" value="PHOSPHORELAY PROTEIN"/>
    <property type="match status" value="1"/>
</dbReference>
<dbReference type="InterPro" id="IPR053342">
    <property type="entry name" value="Exosome_cofactor/PTGS_suppr"/>
</dbReference>
<name>A0AAN7EQX9_QUERU</name>
<keyword evidence="2" id="KW-1185">Reference proteome</keyword>
<protein>
    <submittedName>
        <fullName evidence="1">Uncharacterized protein</fullName>
    </submittedName>
</protein>
<dbReference type="PANTHER" id="PTHR37260:SF2">
    <property type="entry name" value="PROTEIN ECERIFERUM 16"/>
    <property type="match status" value="1"/>
</dbReference>